<dbReference type="eggNOG" id="COG2105">
    <property type="taxonomic scope" value="Bacteria"/>
</dbReference>
<dbReference type="AlphaFoldDB" id="L0FTT0"/>
<dbReference type="KEGG" id="evi:Echvi_1048"/>
<dbReference type="STRING" id="926556.Echvi_1048"/>
<name>L0FTT0_ECHVK</name>
<dbReference type="HOGENOM" id="CLU_111599_0_0_10"/>
<reference evidence="2" key="1">
    <citation type="submission" date="2012-02" db="EMBL/GenBank/DDBJ databases">
        <title>The complete genome of Echinicola vietnamensis DSM 17526.</title>
        <authorList>
            <person name="Lucas S."/>
            <person name="Copeland A."/>
            <person name="Lapidus A."/>
            <person name="Glavina del Rio T."/>
            <person name="Dalin E."/>
            <person name="Tice H."/>
            <person name="Bruce D."/>
            <person name="Goodwin L."/>
            <person name="Pitluck S."/>
            <person name="Peters L."/>
            <person name="Ovchinnikova G."/>
            <person name="Teshima H."/>
            <person name="Kyrpides N."/>
            <person name="Mavromatis K."/>
            <person name="Ivanova N."/>
            <person name="Brettin T."/>
            <person name="Detter J.C."/>
            <person name="Han C."/>
            <person name="Larimer F."/>
            <person name="Land M."/>
            <person name="Hauser L."/>
            <person name="Markowitz V."/>
            <person name="Cheng J.-F."/>
            <person name="Hugenholtz P."/>
            <person name="Woyke T."/>
            <person name="Wu D."/>
            <person name="Brambilla E."/>
            <person name="Klenk H.-P."/>
            <person name="Eisen J.A."/>
        </authorList>
    </citation>
    <scope>NUCLEOTIDE SEQUENCE [LARGE SCALE GENOMIC DNA]</scope>
    <source>
        <strain evidence="2">DSM 17526 / LMG 23754 / KMM 6221</strain>
    </source>
</reference>
<evidence type="ECO:0000313" key="1">
    <source>
        <dbReference type="EMBL" id="AGA77319.1"/>
    </source>
</evidence>
<sequence>MSNYVWYASYGSNLLEERFLCYIQGGKPAGAIKTYKGCVDKSLPTASEGLEIPYSLYFAKHAGIWNGGGVAFIHHETTTRERTLARMYRITKAQFYDVVMQENRLPDRPPIELDQVKHLGSVALQNAGWYDLLLYLGEEMDEPIFTFTAKESFRPFVAPHESYLGTIIRGIRQTHGLTDDAMVDYLAQKEGIRNAIAPDALQQLICTP</sequence>
<dbReference type="Gene3D" id="3.10.490.10">
    <property type="entry name" value="Gamma-glutamyl cyclotransferase-like"/>
    <property type="match status" value="1"/>
</dbReference>
<evidence type="ECO:0000313" key="2">
    <source>
        <dbReference type="Proteomes" id="UP000010796"/>
    </source>
</evidence>
<gene>
    <name evidence="1" type="ordered locus">Echvi_1048</name>
</gene>
<dbReference type="OrthoDB" id="8538589at2"/>
<protein>
    <recommendedName>
        <fullName evidence="3">Histone deacetylase</fullName>
    </recommendedName>
</protein>
<dbReference type="Proteomes" id="UP000010796">
    <property type="component" value="Chromosome"/>
</dbReference>
<dbReference type="RefSeq" id="WP_015264883.1">
    <property type="nucleotide sequence ID" value="NC_019904.1"/>
</dbReference>
<dbReference type="PATRIC" id="fig|926556.3.peg.1091"/>
<proteinExistence type="predicted"/>
<accession>L0FTT0</accession>
<organism evidence="1 2">
    <name type="scientific">Echinicola vietnamensis (strain DSM 17526 / LMG 23754 / KMM 6221)</name>
    <dbReference type="NCBI Taxonomy" id="926556"/>
    <lineage>
        <taxon>Bacteria</taxon>
        <taxon>Pseudomonadati</taxon>
        <taxon>Bacteroidota</taxon>
        <taxon>Cytophagia</taxon>
        <taxon>Cytophagales</taxon>
        <taxon>Cyclobacteriaceae</taxon>
        <taxon>Echinicola</taxon>
    </lineage>
</organism>
<keyword evidence="2" id="KW-1185">Reference proteome</keyword>
<evidence type="ECO:0008006" key="3">
    <source>
        <dbReference type="Google" id="ProtNLM"/>
    </source>
</evidence>
<dbReference type="EMBL" id="CP003346">
    <property type="protein sequence ID" value="AGA77319.1"/>
    <property type="molecule type" value="Genomic_DNA"/>
</dbReference>